<dbReference type="EMBL" id="AZBU02000005">
    <property type="protein sequence ID" value="TKR76636.1"/>
    <property type="molecule type" value="Genomic_DNA"/>
</dbReference>
<comment type="caution">
    <text evidence="1">The sequence shown here is derived from an EMBL/GenBank/DDBJ whole genome shotgun (WGS) entry which is preliminary data.</text>
</comment>
<dbReference type="AlphaFoldDB" id="A0A4U5N2K4"/>
<evidence type="ECO:0000313" key="2">
    <source>
        <dbReference type="Proteomes" id="UP000298663"/>
    </source>
</evidence>
<protein>
    <submittedName>
        <fullName evidence="1">Uncharacterized protein</fullName>
    </submittedName>
</protein>
<reference evidence="1 2" key="2">
    <citation type="journal article" date="2019" name="G3 (Bethesda)">
        <title>Hybrid Assembly of the Genome of the Entomopathogenic Nematode Steinernema carpocapsae Identifies the X-Chromosome.</title>
        <authorList>
            <person name="Serra L."/>
            <person name="Macchietto M."/>
            <person name="Macias-Munoz A."/>
            <person name="McGill C.J."/>
            <person name="Rodriguez I.M."/>
            <person name="Rodriguez B."/>
            <person name="Murad R."/>
            <person name="Mortazavi A."/>
        </authorList>
    </citation>
    <scope>NUCLEOTIDE SEQUENCE [LARGE SCALE GENOMIC DNA]</scope>
    <source>
        <strain evidence="1 2">ALL</strain>
    </source>
</reference>
<name>A0A4U5N2K4_STECR</name>
<gene>
    <name evidence="1" type="ORF">L596_017749</name>
</gene>
<dbReference type="Proteomes" id="UP000298663">
    <property type="component" value="Unassembled WGS sequence"/>
</dbReference>
<organism evidence="1 2">
    <name type="scientific">Steinernema carpocapsae</name>
    <name type="common">Entomopathogenic nematode</name>
    <dbReference type="NCBI Taxonomy" id="34508"/>
    <lineage>
        <taxon>Eukaryota</taxon>
        <taxon>Metazoa</taxon>
        <taxon>Ecdysozoa</taxon>
        <taxon>Nematoda</taxon>
        <taxon>Chromadorea</taxon>
        <taxon>Rhabditida</taxon>
        <taxon>Tylenchina</taxon>
        <taxon>Panagrolaimomorpha</taxon>
        <taxon>Strongyloidoidea</taxon>
        <taxon>Steinernematidae</taxon>
        <taxon>Steinernema</taxon>
    </lineage>
</organism>
<proteinExistence type="predicted"/>
<keyword evidence="2" id="KW-1185">Reference proteome</keyword>
<accession>A0A4U5N2K4</accession>
<sequence>MAYRIQVGSDPKNPFRSDPPSLMGNQLVDYGNMNVLVHARLTDSNPSAYERLEALFGRCTRRIKEKAHSKNLYLCNGTLETVQIARFREYTVRFSGDYELRTMIRYDTNGETVPALDEQAKNQLVKFGQEPVYSVQYRFERAYREAKEHLVNKSITWLCKAEVHNESFEYLGRIDEKEQIWENVECVVLKFSM</sequence>
<reference evidence="1 2" key="1">
    <citation type="journal article" date="2015" name="Genome Biol.">
        <title>Comparative genomics of Steinernema reveals deeply conserved gene regulatory networks.</title>
        <authorList>
            <person name="Dillman A.R."/>
            <person name="Macchietto M."/>
            <person name="Porter C.F."/>
            <person name="Rogers A."/>
            <person name="Williams B."/>
            <person name="Antoshechkin I."/>
            <person name="Lee M.M."/>
            <person name="Goodwin Z."/>
            <person name="Lu X."/>
            <person name="Lewis E.E."/>
            <person name="Goodrich-Blair H."/>
            <person name="Stock S.P."/>
            <person name="Adams B.J."/>
            <person name="Sternberg P.W."/>
            <person name="Mortazavi A."/>
        </authorList>
    </citation>
    <scope>NUCLEOTIDE SEQUENCE [LARGE SCALE GENOMIC DNA]</scope>
    <source>
        <strain evidence="1 2">ALL</strain>
    </source>
</reference>
<evidence type="ECO:0000313" key="1">
    <source>
        <dbReference type="EMBL" id="TKR76636.1"/>
    </source>
</evidence>